<name>A0AAW0PX90_9GOBI</name>
<protein>
    <submittedName>
        <fullName evidence="1">Uncharacterized protein</fullName>
    </submittedName>
</protein>
<accession>A0AAW0PX90</accession>
<comment type="caution">
    <text evidence="1">The sequence shown here is derived from an EMBL/GenBank/DDBJ whole genome shotgun (WGS) entry which is preliminary data.</text>
</comment>
<dbReference type="PANTHER" id="PTHR32046:SF14">
    <property type="match status" value="1"/>
</dbReference>
<gene>
    <name evidence="1" type="ORF">WMY93_001622</name>
</gene>
<keyword evidence="2" id="KW-1185">Reference proteome</keyword>
<proteinExistence type="predicted"/>
<evidence type="ECO:0000313" key="2">
    <source>
        <dbReference type="Proteomes" id="UP001460270"/>
    </source>
</evidence>
<reference evidence="2" key="1">
    <citation type="submission" date="2024-04" db="EMBL/GenBank/DDBJ databases">
        <title>Salinicola lusitanus LLJ914,a marine bacterium isolated from the Okinawa Trough.</title>
        <authorList>
            <person name="Li J."/>
        </authorList>
    </citation>
    <scope>NUCLEOTIDE SEQUENCE [LARGE SCALE GENOMIC DNA]</scope>
</reference>
<organism evidence="1 2">
    <name type="scientific">Mugilogobius chulae</name>
    <name type="common">yellowstripe goby</name>
    <dbReference type="NCBI Taxonomy" id="88201"/>
    <lineage>
        <taxon>Eukaryota</taxon>
        <taxon>Metazoa</taxon>
        <taxon>Chordata</taxon>
        <taxon>Craniata</taxon>
        <taxon>Vertebrata</taxon>
        <taxon>Euteleostomi</taxon>
        <taxon>Actinopterygii</taxon>
        <taxon>Neopterygii</taxon>
        <taxon>Teleostei</taxon>
        <taxon>Neoteleostei</taxon>
        <taxon>Acanthomorphata</taxon>
        <taxon>Gobiaria</taxon>
        <taxon>Gobiiformes</taxon>
        <taxon>Gobioidei</taxon>
        <taxon>Gobiidae</taxon>
        <taxon>Gobionellinae</taxon>
        <taxon>Mugilogobius</taxon>
    </lineage>
</organism>
<evidence type="ECO:0000313" key="1">
    <source>
        <dbReference type="EMBL" id="KAK7938296.1"/>
    </source>
</evidence>
<sequence length="263" mass="30486">MFWDMGNKSMKRFFTALNKIQTKSLTMTKEVLTERKQLENLVENLQKQVRVGLSTLEQIRQTSQIVKTHEAEIKRNQNFEFDVVVNEPSQVDITGKGIFITNCQQCHYTCHDDCAYANDADKIKCCHGKRRKVHRVSQQLHLERALQPEIQVGILEVTKTETIQELKEKYDIAVDEKNFVETLLIRLETTTRTSRPSLCSGVHRHAHQSGEVEAKPGWKDRVDSLMSMKEKAEYMTKVQNRETLLEEFRPDAANPRSLLQQVV</sequence>
<dbReference type="Proteomes" id="UP001460270">
    <property type="component" value="Unassembled WGS sequence"/>
</dbReference>
<dbReference type="AlphaFoldDB" id="A0AAW0PX90"/>
<dbReference type="PANTHER" id="PTHR32046">
    <property type="entry name" value="G DOMAIN-CONTAINING PROTEIN"/>
    <property type="match status" value="1"/>
</dbReference>
<dbReference type="EMBL" id="JBBPFD010000002">
    <property type="protein sequence ID" value="KAK7938296.1"/>
    <property type="molecule type" value="Genomic_DNA"/>
</dbReference>